<accession>A2DMN9</accession>
<keyword evidence="1" id="KW-1133">Transmembrane helix</keyword>
<evidence type="ECO:0000313" key="3">
    <source>
        <dbReference type="Proteomes" id="UP000001542"/>
    </source>
</evidence>
<dbReference type="RefSeq" id="XP_001579246.1">
    <property type="nucleotide sequence ID" value="XM_001579196.1"/>
</dbReference>
<dbReference type="SMR" id="A2DMN9"/>
<dbReference type="VEuPathDB" id="TrichDB:TVAGG3_0059820"/>
<dbReference type="AlphaFoldDB" id="A2DMN9"/>
<dbReference type="EMBL" id="DS113220">
    <property type="protein sequence ID" value="EAY18260.1"/>
    <property type="molecule type" value="Genomic_DNA"/>
</dbReference>
<gene>
    <name evidence="2" type="ORF">TVAG_253720</name>
</gene>
<dbReference type="KEGG" id="tva:5463763"/>
<reference evidence="2" key="1">
    <citation type="submission" date="2006-10" db="EMBL/GenBank/DDBJ databases">
        <authorList>
            <person name="Amadeo P."/>
            <person name="Zhao Q."/>
            <person name="Wortman J."/>
            <person name="Fraser-Liggett C."/>
            <person name="Carlton J."/>
        </authorList>
    </citation>
    <scope>NUCLEOTIDE SEQUENCE</scope>
    <source>
        <strain evidence="2">G3</strain>
    </source>
</reference>
<protein>
    <recommendedName>
        <fullName evidence="4">Polymorphic outer membrane protein</fullName>
    </recommendedName>
</protein>
<evidence type="ECO:0000256" key="1">
    <source>
        <dbReference type="SAM" id="Phobius"/>
    </source>
</evidence>
<sequence>MLNKTLLSLQLSRLTYHSPLISIPKNTFSGSLLVKNTRISRSFDGFVRSYDNARLDIINSLFQKFLLSVITINPIDDKRCGHIDDKRFHTQNSFTLYQVCTYVRNTTWNDTILTAVHTTGHIQCENCGFYDCSSPNDGGAIYQNSTNDLVLVDTVFFNCSSNGNGGAIWSRTKNIVFYMTTFDNCVSTGGTCLNLEGRSFIAEYFYTTRTCGAFNFTQNAVDFYPGYYVVINHTQMYTNQYFNVDNITIEDADISPPSGYGINGTLTSVASFTNVGFYTTYGFVLPEDCRIINNGIYAPSVYSSFTPEFSGLDLTYNRPVRPVRTPSPTSAGETSNSTTEDTHIGLKAGYIVLIVFAVLILIAAILGVIWFCCTRCKCTCAGCCQDEDEVVTYNFG</sequence>
<feature type="transmembrane region" description="Helical" evidence="1">
    <location>
        <begin position="350"/>
        <end position="371"/>
    </location>
</feature>
<keyword evidence="1" id="KW-0472">Membrane</keyword>
<organism evidence="2 3">
    <name type="scientific">Trichomonas vaginalis (strain ATCC PRA-98 / G3)</name>
    <dbReference type="NCBI Taxonomy" id="412133"/>
    <lineage>
        <taxon>Eukaryota</taxon>
        <taxon>Metamonada</taxon>
        <taxon>Parabasalia</taxon>
        <taxon>Trichomonadida</taxon>
        <taxon>Trichomonadidae</taxon>
        <taxon>Trichomonas</taxon>
    </lineage>
</organism>
<proteinExistence type="predicted"/>
<reference evidence="2" key="2">
    <citation type="journal article" date="2007" name="Science">
        <title>Draft genome sequence of the sexually transmitted pathogen Trichomonas vaginalis.</title>
        <authorList>
            <person name="Carlton J.M."/>
            <person name="Hirt R.P."/>
            <person name="Silva J.C."/>
            <person name="Delcher A.L."/>
            <person name="Schatz M."/>
            <person name="Zhao Q."/>
            <person name="Wortman J.R."/>
            <person name="Bidwell S.L."/>
            <person name="Alsmark U.C.M."/>
            <person name="Besteiro S."/>
            <person name="Sicheritz-Ponten T."/>
            <person name="Noel C.J."/>
            <person name="Dacks J.B."/>
            <person name="Foster P.G."/>
            <person name="Simillion C."/>
            <person name="Van de Peer Y."/>
            <person name="Miranda-Saavedra D."/>
            <person name="Barton G.J."/>
            <person name="Westrop G.D."/>
            <person name="Mueller S."/>
            <person name="Dessi D."/>
            <person name="Fiori P.L."/>
            <person name="Ren Q."/>
            <person name="Paulsen I."/>
            <person name="Zhang H."/>
            <person name="Bastida-Corcuera F.D."/>
            <person name="Simoes-Barbosa A."/>
            <person name="Brown M.T."/>
            <person name="Hayes R.D."/>
            <person name="Mukherjee M."/>
            <person name="Okumura C.Y."/>
            <person name="Schneider R."/>
            <person name="Smith A.J."/>
            <person name="Vanacova S."/>
            <person name="Villalvazo M."/>
            <person name="Haas B.J."/>
            <person name="Pertea M."/>
            <person name="Feldblyum T.V."/>
            <person name="Utterback T.R."/>
            <person name="Shu C.L."/>
            <person name="Osoegawa K."/>
            <person name="de Jong P.J."/>
            <person name="Hrdy I."/>
            <person name="Horvathova L."/>
            <person name="Zubacova Z."/>
            <person name="Dolezal P."/>
            <person name="Malik S.B."/>
            <person name="Logsdon J.M. Jr."/>
            <person name="Henze K."/>
            <person name="Gupta A."/>
            <person name="Wang C.C."/>
            <person name="Dunne R.L."/>
            <person name="Upcroft J.A."/>
            <person name="Upcroft P."/>
            <person name="White O."/>
            <person name="Salzberg S.L."/>
            <person name="Tang P."/>
            <person name="Chiu C.-H."/>
            <person name="Lee Y.-S."/>
            <person name="Embley T.M."/>
            <person name="Coombs G.H."/>
            <person name="Mottram J.C."/>
            <person name="Tachezy J."/>
            <person name="Fraser-Liggett C.M."/>
            <person name="Johnson P.J."/>
        </authorList>
    </citation>
    <scope>NUCLEOTIDE SEQUENCE [LARGE SCALE GENOMIC DNA]</scope>
    <source>
        <strain evidence="2">G3</strain>
    </source>
</reference>
<keyword evidence="1" id="KW-0812">Transmembrane</keyword>
<keyword evidence="3" id="KW-1185">Reference proteome</keyword>
<dbReference type="InParanoid" id="A2DMN9"/>
<dbReference type="InterPro" id="IPR011050">
    <property type="entry name" value="Pectin_lyase_fold/virulence"/>
</dbReference>
<evidence type="ECO:0008006" key="4">
    <source>
        <dbReference type="Google" id="ProtNLM"/>
    </source>
</evidence>
<name>A2DMN9_TRIV3</name>
<dbReference type="VEuPathDB" id="TrichDB:TVAG_253720"/>
<dbReference type="SUPFAM" id="SSF51126">
    <property type="entry name" value="Pectin lyase-like"/>
    <property type="match status" value="1"/>
</dbReference>
<dbReference type="Proteomes" id="UP000001542">
    <property type="component" value="Unassembled WGS sequence"/>
</dbReference>
<evidence type="ECO:0000313" key="2">
    <source>
        <dbReference type="EMBL" id="EAY18260.1"/>
    </source>
</evidence>